<reference evidence="1 2" key="1">
    <citation type="submission" date="2017-12" db="EMBL/GenBank/DDBJ databases">
        <authorList>
            <person name="Hurst M.R.H."/>
        </authorList>
    </citation>
    <scope>NUCLEOTIDE SEQUENCE [LARGE SCALE GENOMIC DNA]</scope>
    <source>
        <strain evidence="1 2">SY-3-19</strain>
    </source>
</reference>
<dbReference type="AlphaFoldDB" id="A0A2S7K3J7"/>
<dbReference type="Proteomes" id="UP000239504">
    <property type="component" value="Unassembled WGS sequence"/>
</dbReference>
<organism evidence="1 2">
    <name type="scientific">Hyphococcus luteus</name>
    <dbReference type="NCBI Taxonomy" id="2058213"/>
    <lineage>
        <taxon>Bacteria</taxon>
        <taxon>Pseudomonadati</taxon>
        <taxon>Pseudomonadota</taxon>
        <taxon>Alphaproteobacteria</taxon>
        <taxon>Parvularculales</taxon>
        <taxon>Parvularculaceae</taxon>
        <taxon>Hyphococcus</taxon>
    </lineage>
</organism>
<dbReference type="SUPFAM" id="SSF50242">
    <property type="entry name" value="TIMP-like"/>
    <property type="match status" value="1"/>
</dbReference>
<gene>
    <name evidence="1" type="ORF">CW354_13530</name>
</gene>
<evidence type="ECO:0000313" key="2">
    <source>
        <dbReference type="Proteomes" id="UP000239504"/>
    </source>
</evidence>
<protein>
    <submittedName>
        <fullName evidence="1">Uncharacterized protein</fullName>
    </submittedName>
</protein>
<comment type="caution">
    <text evidence="1">The sequence shown here is derived from an EMBL/GenBank/DDBJ whole genome shotgun (WGS) entry which is preliminary data.</text>
</comment>
<dbReference type="EMBL" id="PJCH01000010">
    <property type="protein sequence ID" value="PQA87067.1"/>
    <property type="molecule type" value="Genomic_DNA"/>
</dbReference>
<keyword evidence="2" id="KW-1185">Reference proteome</keyword>
<accession>A0A2S7K3J7</accession>
<dbReference type="Gene3D" id="2.40.50.120">
    <property type="match status" value="1"/>
</dbReference>
<sequence length="124" mass="13605">MTLFALLLSMALQTPDPYAAPPVLGEKSACTCPAYNDSDVTITGFVIDAEVILGADRHSVEDRMATIFDVTQSSDLEISGRTRVWHNVSEDNCGVTFDYGKKYSVPARYDENGDLETDSCLMGW</sequence>
<name>A0A2S7K3J7_9PROT</name>
<proteinExistence type="predicted"/>
<dbReference type="RefSeq" id="WP_104830625.1">
    <property type="nucleotide sequence ID" value="NZ_PJCH01000010.1"/>
</dbReference>
<evidence type="ECO:0000313" key="1">
    <source>
        <dbReference type="EMBL" id="PQA87067.1"/>
    </source>
</evidence>
<dbReference type="OrthoDB" id="9926228at2"/>
<dbReference type="InterPro" id="IPR008993">
    <property type="entry name" value="TIMP-like_OB-fold"/>
</dbReference>